<comment type="caution">
    <text evidence="1">The sequence shown here is derived from an EMBL/GenBank/DDBJ whole genome shotgun (WGS) entry which is preliminary data.</text>
</comment>
<proteinExistence type="predicted"/>
<organism evidence="1 2">
    <name type="scientific">Candidatus Paraprevotella stercoravium</name>
    <dbReference type="NCBI Taxonomy" id="2838725"/>
    <lineage>
        <taxon>Bacteria</taxon>
        <taxon>Pseudomonadati</taxon>
        <taxon>Bacteroidota</taxon>
        <taxon>Bacteroidia</taxon>
        <taxon>Bacteroidales</taxon>
        <taxon>Prevotellaceae</taxon>
        <taxon>Paraprevotella</taxon>
    </lineage>
</organism>
<gene>
    <name evidence="1" type="ORF">H9789_04245</name>
</gene>
<accession>A0A9E2L6M1</accession>
<dbReference type="Proteomes" id="UP000823865">
    <property type="component" value="Unassembled WGS sequence"/>
</dbReference>
<name>A0A9E2L6M1_9BACT</name>
<dbReference type="EMBL" id="JAHLFU010000084">
    <property type="protein sequence ID" value="MBU3853020.1"/>
    <property type="molecule type" value="Genomic_DNA"/>
</dbReference>
<dbReference type="Pfam" id="PF11276">
    <property type="entry name" value="DUF3078"/>
    <property type="match status" value="1"/>
</dbReference>
<dbReference type="InterPro" id="IPR021428">
    <property type="entry name" value="DUF3078"/>
</dbReference>
<reference evidence="1" key="1">
    <citation type="journal article" date="2021" name="PeerJ">
        <title>Extensive microbial diversity within the chicken gut microbiome revealed by metagenomics and culture.</title>
        <authorList>
            <person name="Gilroy R."/>
            <person name="Ravi A."/>
            <person name="Getino M."/>
            <person name="Pursley I."/>
            <person name="Horton D.L."/>
            <person name="Alikhan N.F."/>
            <person name="Baker D."/>
            <person name="Gharbi K."/>
            <person name="Hall N."/>
            <person name="Watson M."/>
            <person name="Adriaenssens E.M."/>
            <person name="Foster-Nyarko E."/>
            <person name="Jarju S."/>
            <person name="Secka A."/>
            <person name="Antonio M."/>
            <person name="Oren A."/>
            <person name="Chaudhuri R.R."/>
            <person name="La Ragione R."/>
            <person name="Hildebrand F."/>
            <person name="Pallen M.J."/>
        </authorList>
    </citation>
    <scope>NUCLEOTIDE SEQUENCE</scope>
    <source>
        <strain evidence="1">G3-2149</strain>
    </source>
</reference>
<evidence type="ECO:0000313" key="2">
    <source>
        <dbReference type="Proteomes" id="UP000823865"/>
    </source>
</evidence>
<evidence type="ECO:0000313" key="1">
    <source>
        <dbReference type="EMBL" id="MBU3853020.1"/>
    </source>
</evidence>
<sequence>MMQVSARDKIVDTLQSNVILGRYLEKLNRIHNKYQHVPDSVEIPVGYSPYYYKILSPALLYRAALRQHFLVRHEFSDSLDCTDRRNMPLSETDSILELDQEINELLFRTYRQYPGLVYSTEDQVHQVGVIQEDVTTQLDHEAVLVDQTDLPTFVPDIGDSVVVIPKKPNFWKYYSNSSLNFYQYYYSENWYKDRTDNYYNMLAVLKLGLSYNNKSKFTWENNLEMRLGFRSFPKDTEHQFRTSDDLIRLNSKIGYRATEHWYYSFSVEGTTQMFRSYYDNSQQVRSDFMSPFSSVISLGMEYKMDWKRFSCSANMSPIAYNFKSVARKELATVHGIEAHHSTYNKFGPFVNVKYDWQIIDNIKWGGRIYWFSDLTMNTVEWESTFTFNVNKYILASLYLYPRFDDSSPNYKSPKNHGYFMFRQYLSLGVTYNI</sequence>
<reference evidence="1" key="2">
    <citation type="submission" date="2021-04" db="EMBL/GenBank/DDBJ databases">
        <authorList>
            <person name="Gilroy R."/>
        </authorList>
    </citation>
    <scope>NUCLEOTIDE SEQUENCE</scope>
    <source>
        <strain evidence="1">G3-2149</strain>
    </source>
</reference>
<protein>
    <submittedName>
        <fullName evidence="1">DUF3078 domain-containing protein</fullName>
    </submittedName>
</protein>
<dbReference type="AlphaFoldDB" id="A0A9E2L6M1"/>